<dbReference type="GO" id="GO:0035082">
    <property type="term" value="P:axoneme assembly"/>
    <property type="evidence" value="ECO:0007669"/>
    <property type="project" value="InterPro"/>
</dbReference>
<proteinExistence type="predicted"/>
<dbReference type="Pfam" id="PF25439">
    <property type="entry name" value="TPR_CFAP46_N"/>
    <property type="match status" value="1"/>
</dbReference>
<dbReference type="Proteomes" id="UP000796761">
    <property type="component" value="Unassembled WGS sequence"/>
</dbReference>
<sequence>MELAVRERLLAAHSAGDVQALKNAYELIKSASEGQAALNSSDNISTDLYVLCAEQALQLGYQEISSDCLQMYFKGRYPVNQFLGRAYLCQGQLHAPHSTDNLEEFEKFVKFFMKAIDFATHDRRYSFLIYNASVLYWQHVRPFLKPGFRYCLIPSLSQIVTALNQIEEQDNEWRAELMINLLECFLDASRLEEAKDYNCYIRCFLHLNFLRKLIEIECLECEYEMKKNYTEIVTYTKGVGEAQLKLIKNLESALKRAVQLGDPAVIQVVCATQWNLCLPLLQHNLHRHVRQPLISMADVLEEIDSTLILLRCQVHMEIARIEEDGERLEAALEHLQKAMHLDNGGQYQEHLRLSFNRLRLSAMLYESPEHLEDQAVMLIEQAKRGNQKDNVRKKRSLLVNAGLALAPDAFQIVLDSENEAKASLGKSNSPISYLCAKAQHHTRSVEKVDEHLKHLRNGNSGERIILWADLAKVACKQEVWDVCRAACRFCLLYDDILFREATKHNKTQIIKANATMMVGGQGDRSSEESLLSAKSFSFERDLLRILAEIRFINAEATVHLLRLQGVELNDHAVPPEAAYQYYPGCVSSLPESDPEWKTYSSWIDNLSRYAMGNFLRAAEIGEELNEAWIVHNAVVYVLNYNRHLISSGRQRDIIEYLQTLLGVIKTVGHNGSVETLVMLCNALARGLIIPWIPKKTAAKKQEKANILQSSLVGPGGLPDVKAALEICEFAVNAMTANPKEKVSVPAQQQIIATWVKAKQLNHQQIKHELGTQEENKDETQNLLSRFLVGLEMYSCNGLGLMDFTAPSLSQLVDSALECSWSDSLVELQTLARLTYFAYVSQDYERVMTCSKRILESDENFVHNRNIKKYGMPGNRVRQEILSTTACIQGKSIMENLSGRKNLRVAASKTFVQSARYAGEAGNYSLVMFAARHFWNACLPLLGLPRDREQFKEPTEIILKSIIKAESKNKQKDTCPLHQWITRDFQNIGLSVGCFLPGAEEDLTLRTSLYGLLFHICADKDDWETALKLLDEAIQVLPQKGHKLLIFKLMATVRAGSGSNFIMAILRVSHEGEDYLSHVWRHLVTVSRSVVGQLHCFQNAIIALQKEKDDWQRVDYLMEFAECLYCNQFPLDDAVKPLEWAVDLLLHMKFPTPSTQEEDNMDQTSTSDVSDVFTEKENNGTPKLLPTENAEVDNGANCTMPQINLEDLSNIKQLEALFRAETTMALFSGHSSSSHQQHCLMAYACIVRIWQVSLSASGIVMNVLSNTSQPTVLQKVQSKAPKKDKDKKKEKAEVSVAKEKPQGNESVDTLPASVEEWAQYDCPNEIRDTFKQKTNSYGINWDNFPKPLAEVIASEVLECRSLSGLYHLRIALICSDLKLTQASVYHEKAAGEVHISELEQAIKTLIQMHFAQDQLPDILQESYNKLVQIEKDFFHHGHKNNSAEILLECANIRRVIAKQERNKKDKYSHYLNAYNLAQRAVSKTEEVLHSVCSLIAFNESKNVNIPLMRQLALRKINLVEILLDIFHLVITEKKPKNMGEPSFHEFLEELIIEDDPIEQAWKYMKRTTAHIALAQLIDIQNLCKGCPDIKSKCLYLTGKTLRLVAINVDPVCSEIYWKPDVMEDAKSDIRKSSLTSAESSEQDMTESSLSTNKWHNDMYKRKIQELKTEQRMAQKYLSQSSEALLRSMAVAFTHNVTDVLAVASLEMAECFQQLDPISTSQFLALHQSCSASMMMKSILLTAASNTSSSQLAALLHLQNQLKQNRDTSDLLKCVEQQLTAISMAWRNLSIPVEHFNIVDELPSSFYIIILQHSEDRSQLYSSLIEMPQVSPAQQKGKLTQQMVQAKVSRFPVNPDVFHVLLEKMNLYKQQKMKNHLKQTVMQNLQECVSKTDVTPTEKIDDSELDLTSDFSEIIEIMEDYLKPMLSQFDISAIRESQSSAAETGKKKVKDKNTKQVGMQDTSVDLGLYVVLLGDTLLMELPLEALSIFQEEGISSVSRDFSLQFLYNRLHCTESEMEFKKKVDVYKERATKTQQKKSAQMAPVNRDPRSNCLPIDTRNLKYIVDPYNEGREAEASSPSQKMQKILEKYHDRFTVHWEGVIGNMCAPSQAEWEQLLTNCSAFLFYGMERFMSHVLLDWLVAMNIPRCRLVILLDLVRSQQSYQRITNSDSHKSCLRTALERPTETAMLLSLAGVVSVVSPQWYTSLEENAERLETLFENLLSFGKTTGQTVHVLQKSRSHRKRDSINMEADSLSSPGDKIEEQTVCASSDLPATHPSVFNCVLYGLPNIIQM</sequence>
<evidence type="ECO:0000313" key="2">
    <source>
        <dbReference type="EMBL" id="TRZ18965.1"/>
    </source>
</evidence>
<dbReference type="InterPro" id="IPR057466">
    <property type="entry name" value="CFAP46_TPR"/>
</dbReference>
<dbReference type="InterPro" id="IPR039586">
    <property type="entry name" value="CFAP46"/>
</dbReference>
<feature type="compositionally biased region" description="Basic and acidic residues" evidence="1">
    <location>
        <begin position="1280"/>
        <end position="1301"/>
    </location>
</feature>
<dbReference type="EMBL" id="SWJQ01000199">
    <property type="protein sequence ID" value="TRZ18965.1"/>
    <property type="molecule type" value="Genomic_DNA"/>
</dbReference>
<organism evidence="2 3">
    <name type="scientific">Zosterops borbonicus</name>
    <dbReference type="NCBI Taxonomy" id="364589"/>
    <lineage>
        <taxon>Eukaryota</taxon>
        <taxon>Metazoa</taxon>
        <taxon>Chordata</taxon>
        <taxon>Craniata</taxon>
        <taxon>Vertebrata</taxon>
        <taxon>Euteleostomi</taxon>
        <taxon>Archelosauria</taxon>
        <taxon>Archosauria</taxon>
        <taxon>Dinosauria</taxon>
        <taxon>Saurischia</taxon>
        <taxon>Theropoda</taxon>
        <taxon>Coelurosauria</taxon>
        <taxon>Aves</taxon>
        <taxon>Neognathae</taxon>
        <taxon>Neoaves</taxon>
        <taxon>Telluraves</taxon>
        <taxon>Australaves</taxon>
        <taxon>Passeriformes</taxon>
        <taxon>Sylvioidea</taxon>
        <taxon>Zosteropidae</taxon>
        <taxon>Zosterops</taxon>
    </lineage>
</organism>
<gene>
    <name evidence="2" type="ORF">HGM15179_008160</name>
</gene>
<protein>
    <recommendedName>
        <fullName evidence="4">Cilia- and flagella-associated protein 46</fullName>
    </recommendedName>
</protein>
<comment type="caution">
    <text evidence="2">The sequence shown here is derived from an EMBL/GenBank/DDBJ whole genome shotgun (WGS) entry which is preliminary data.</text>
</comment>
<dbReference type="GO" id="GO:0060294">
    <property type="term" value="P:cilium movement involved in cell motility"/>
    <property type="evidence" value="ECO:0007669"/>
    <property type="project" value="InterPro"/>
</dbReference>
<dbReference type="OrthoDB" id="68437at2759"/>
<feature type="region of interest" description="Disordered" evidence="1">
    <location>
        <begin position="1270"/>
        <end position="1306"/>
    </location>
</feature>
<accession>A0A8K1LLT9</accession>
<feature type="region of interest" description="Disordered" evidence="1">
    <location>
        <begin position="2235"/>
        <end position="2257"/>
    </location>
</feature>
<reference evidence="2" key="1">
    <citation type="submission" date="2019-04" db="EMBL/GenBank/DDBJ databases">
        <title>Genome assembly of Zosterops borbonicus 15179.</title>
        <authorList>
            <person name="Leroy T."/>
            <person name="Anselmetti Y."/>
            <person name="Tilak M.-K."/>
            <person name="Nabholz B."/>
        </authorList>
    </citation>
    <scope>NUCLEOTIDE SEQUENCE</scope>
    <source>
        <strain evidence="2">HGM_15179</strain>
        <tissue evidence="2">Muscle</tissue>
    </source>
</reference>
<keyword evidence="3" id="KW-1185">Reference proteome</keyword>
<name>A0A8K1LLT9_9PASS</name>
<evidence type="ECO:0008006" key="4">
    <source>
        <dbReference type="Google" id="ProtNLM"/>
    </source>
</evidence>
<evidence type="ECO:0000256" key="1">
    <source>
        <dbReference type="SAM" id="MobiDB-lite"/>
    </source>
</evidence>
<dbReference type="PANTHER" id="PTHR15977:SF15">
    <property type="entry name" value="CILIA- AND FLAGELLA-ASSOCIATED PROTEIN 46"/>
    <property type="match status" value="1"/>
</dbReference>
<evidence type="ECO:0000313" key="3">
    <source>
        <dbReference type="Proteomes" id="UP000796761"/>
    </source>
</evidence>
<dbReference type="PANTHER" id="PTHR15977">
    <property type="entry name" value="CILIA- AND FLAGELLA-ASSOCIATED PROTEIN 46"/>
    <property type="match status" value="1"/>
</dbReference>